<dbReference type="RefSeq" id="WP_122113620.1">
    <property type="nucleotide sequence ID" value="NZ_QOKZ01000007.1"/>
</dbReference>
<comment type="caution">
    <text evidence="2">The sequence shown here is derived from an EMBL/GenBank/DDBJ whole genome shotgun (WGS) entry which is preliminary data.</text>
</comment>
<name>A0A3M0MCJ8_9RHOB</name>
<evidence type="ECO:0000313" key="3">
    <source>
        <dbReference type="Proteomes" id="UP000273516"/>
    </source>
</evidence>
<accession>A0A3M0MCJ8</accession>
<gene>
    <name evidence="2" type="ORF">C9E81_17425</name>
</gene>
<organism evidence="2 3">
    <name type="scientific">Paracoccus alkanivorans</name>
    <dbReference type="NCBI Taxonomy" id="2116655"/>
    <lineage>
        <taxon>Bacteria</taxon>
        <taxon>Pseudomonadati</taxon>
        <taxon>Pseudomonadota</taxon>
        <taxon>Alphaproteobacteria</taxon>
        <taxon>Rhodobacterales</taxon>
        <taxon>Paracoccaceae</taxon>
        <taxon>Paracoccus</taxon>
    </lineage>
</organism>
<evidence type="ECO:0000256" key="1">
    <source>
        <dbReference type="SAM" id="MobiDB-lite"/>
    </source>
</evidence>
<reference evidence="2 3" key="1">
    <citation type="submission" date="2018-07" db="EMBL/GenBank/DDBJ databases">
        <authorList>
            <person name="Zhang Y."/>
            <person name="Wang L."/>
            <person name="Ma S."/>
        </authorList>
    </citation>
    <scope>NUCLEOTIDE SEQUENCE [LARGE SCALE GENOMIC DNA]</scope>
    <source>
        <strain evidence="2 3">4-2</strain>
    </source>
</reference>
<dbReference type="AlphaFoldDB" id="A0A3M0MCJ8"/>
<dbReference type="OrthoDB" id="7773837at2"/>
<proteinExistence type="predicted"/>
<dbReference type="EMBL" id="QOKZ01000007">
    <property type="protein sequence ID" value="RMC33310.1"/>
    <property type="molecule type" value="Genomic_DNA"/>
</dbReference>
<feature type="compositionally biased region" description="Basic and acidic residues" evidence="1">
    <location>
        <begin position="29"/>
        <end position="46"/>
    </location>
</feature>
<dbReference type="Proteomes" id="UP000273516">
    <property type="component" value="Unassembled WGS sequence"/>
</dbReference>
<evidence type="ECO:0000313" key="2">
    <source>
        <dbReference type="EMBL" id="RMC33310.1"/>
    </source>
</evidence>
<protein>
    <submittedName>
        <fullName evidence="2">Uncharacterized protein</fullName>
    </submittedName>
</protein>
<keyword evidence="3" id="KW-1185">Reference proteome</keyword>
<feature type="region of interest" description="Disordered" evidence="1">
    <location>
        <begin position="24"/>
        <end position="49"/>
    </location>
</feature>
<sequence>MASAAIKLESFTSDRRRETVQMFSQEELDNARAEGFSEGRTERENEGAEQLRAGLEKLAGALSENDEQAAKIRAEAVAAFIPLLSGIVDALAPSVTSQRLEQALTVELSRLAREVTPVRVHISCSETLRGQVENCISKSGLKQIEIETTATDHVLLSLSGGSIEFSQEKLADQIRELIDEIKET</sequence>